<sequence length="489" mass="55651">MERATDQQATLLEISRLHRKPIVSLLTDIQDYKTPQEDALGFLEELECLQVPEADAGDAVVNLRRENLNAFETPHYLALSYTWDASNYENYAWGREVTDDRWWRRGWTFQENYRAGTKMRLLISHPPDLEPLKKHYMALFGNVDGELSIGSVDFSTIATMFCMTMRSAAPSLYRLSRATIPEVQHDTESVLGAAGRYRIMLWPSELMTPHVLGDIEKKDISKRWDTLPSAANACQYKAFLSSSGTRTSGHLWKLSPKTIDTSRYPTGGAWVEDAHGVLELEKRRRLAYLAEELRRRKYPLSCEIQDYLKRDAEAGAEAGAGHRAGVSGFAESYLHLMADEVANAIGKRKKLRLGCLWDPRTRNGGSYMAVFVWDGEDDADDYADEDTRGFESPDGDRSTFYTGRPAFAFTASQPEGLGTTESNLKDLDRHVSFEVRVENLESDPNDGYPHPTPRLRIRRWLNGLCFFSGHRRAKVIFPWPEDLRMIGLY</sequence>
<name>A0ABQ0GMZ1_9PEZI</name>
<proteinExistence type="predicted"/>
<dbReference type="Proteomes" id="UP001628179">
    <property type="component" value="Unassembled WGS sequence"/>
</dbReference>
<dbReference type="EMBL" id="BAAFSV010000005">
    <property type="protein sequence ID" value="GAB1319133.1"/>
    <property type="molecule type" value="Genomic_DNA"/>
</dbReference>
<comment type="caution">
    <text evidence="1">The sequence shown here is derived from an EMBL/GenBank/DDBJ whole genome shotgun (WGS) entry which is preliminary data.</text>
</comment>
<evidence type="ECO:0000313" key="1">
    <source>
        <dbReference type="EMBL" id="GAB1319133.1"/>
    </source>
</evidence>
<dbReference type="RefSeq" id="XP_070920863.1">
    <property type="nucleotide sequence ID" value="XM_071064762.1"/>
</dbReference>
<organism evidence="1 2">
    <name type="scientific">Madurella fahalii</name>
    <dbReference type="NCBI Taxonomy" id="1157608"/>
    <lineage>
        <taxon>Eukaryota</taxon>
        <taxon>Fungi</taxon>
        <taxon>Dikarya</taxon>
        <taxon>Ascomycota</taxon>
        <taxon>Pezizomycotina</taxon>
        <taxon>Sordariomycetes</taxon>
        <taxon>Sordariomycetidae</taxon>
        <taxon>Sordariales</taxon>
        <taxon>Sordariales incertae sedis</taxon>
        <taxon>Madurella</taxon>
    </lineage>
</organism>
<evidence type="ECO:0000313" key="2">
    <source>
        <dbReference type="Proteomes" id="UP001628179"/>
    </source>
</evidence>
<accession>A0ABQ0GMZ1</accession>
<protein>
    <recommendedName>
        <fullName evidence="3">Heterokaryon incompatibility domain-containing protein</fullName>
    </recommendedName>
</protein>
<dbReference type="GeneID" id="98180085"/>
<gene>
    <name evidence="1" type="ORF">MFIFM68171_09343</name>
</gene>
<reference evidence="1 2" key="1">
    <citation type="submission" date="2024-09" db="EMBL/GenBank/DDBJ databases">
        <title>Itraconazole resistance in Madurella fahalii resulting from another homologue of gene encoding cytochrome P450 14-alpha sterol demethylase (CYP51).</title>
        <authorList>
            <person name="Yoshioka I."/>
            <person name="Fahal A.H."/>
            <person name="Kaneko S."/>
            <person name="Yaguchi T."/>
        </authorList>
    </citation>
    <scope>NUCLEOTIDE SEQUENCE [LARGE SCALE GENOMIC DNA]</scope>
    <source>
        <strain evidence="1 2">IFM 68171</strain>
    </source>
</reference>
<keyword evidence="2" id="KW-1185">Reference proteome</keyword>
<evidence type="ECO:0008006" key="3">
    <source>
        <dbReference type="Google" id="ProtNLM"/>
    </source>
</evidence>